<organism evidence="1">
    <name type="scientific">marine sediment metagenome</name>
    <dbReference type="NCBI Taxonomy" id="412755"/>
    <lineage>
        <taxon>unclassified sequences</taxon>
        <taxon>metagenomes</taxon>
        <taxon>ecological metagenomes</taxon>
    </lineage>
</organism>
<feature type="non-terminal residue" evidence="1">
    <location>
        <position position="39"/>
    </location>
</feature>
<protein>
    <submittedName>
        <fullName evidence="1">Uncharacterized protein</fullName>
    </submittedName>
</protein>
<dbReference type="EMBL" id="BARU01011930">
    <property type="protein sequence ID" value="GAH34930.1"/>
    <property type="molecule type" value="Genomic_DNA"/>
</dbReference>
<evidence type="ECO:0000313" key="1">
    <source>
        <dbReference type="EMBL" id="GAH34930.1"/>
    </source>
</evidence>
<accession>X1FQW9</accession>
<gene>
    <name evidence="1" type="ORF">S03H2_22217</name>
</gene>
<dbReference type="AlphaFoldDB" id="X1FQW9"/>
<reference evidence="1" key="1">
    <citation type="journal article" date="2014" name="Front. Microbiol.">
        <title>High frequency of phylogenetically diverse reductive dehalogenase-homologous genes in deep subseafloor sedimentary metagenomes.</title>
        <authorList>
            <person name="Kawai M."/>
            <person name="Futagami T."/>
            <person name="Toyoda A."/>
            <person name="Takaki Y."/>
            <person name="Nishi S."/>
            <person name="Hori S."/>
            <person name="Arai W."/>
            <person name="Tsubouchi T."/>
            <person name="Morono Y."/>
            <person name="Uchiyama I."/>
            <person name="Ito T."/>
            <person name="Fujiyama A."/>
            <person name="Inagaki F."/>
            <person name="Takami H."/>
        </authorList>
    </citation>
    <scope>NUCLEOTIDE SEQUENCE</scope>
    <source>
        <strain evidence="1">Expedition CK06-06</strain>
    </source>
</reference>
<proteinExistence type="predicted"/>
<name>X1FQW9_9ZZZZ</name>
<comment type="caution">
    <text evidence="1">The sequence shown here is derived from an EMBL/GenBank/DDBJ whole genome shotgun (WGS) entry which is preliminary data.</text>
</comment>
<sequence>MELITNCLEIVPGTSADYKLLAHYHYKQETPPPPDQIYK</sequence>